<feature type="binding site" evidence="2">
    <location>
        <position position="77"/>
    </location>
    <ligand>
        <name>substrate</name>
    </ligand>
</feature>
<keyword evidence="2" id="KW-0479">Metal-binding</keyword>
<dbReference type="GO" id="GO:0016094">
    <property type="term" value="P:polyprenol biosynthetic process"/>
    <property type="evidence" value="ECO:0007669"/>
    <property type="project" value="TreeGrafter"/>
</dbReference>
<dbReference type="NCBIfam" id="NF011406">
    <property type="entry name" value="PRK14831.1"/>
    <property type="match status" value="1"/>
</dbReference>
<feature type="binding site" evidence="2">
    <location>
        <position position="247"/>
    </location>
    <ligand>
        <name>Mg(2+)</name>
        <dbReference type="ChEBI" id="CHEBI:18420"/>
    </ligand>
</feature>
<feature type="binding site" evidence="2">
    <location>
        <position position="111"/>
    </location>
    <ligand>
        <name>substrate</name>
    </ligand>
</feature>
<protein>
    <recommendedName>
        <fullName evidence="2">Isoprenyl transferase</fullName>
        <ecNumber evidence="2">2.5.1.-</ecNumber>
    </recommendedName>
</protein>
<dbReference type="GO" id="GO:0045547">
    <property type="term" value="F:ditrans,polycis-polyprenyl diphosphate synthase [(2E,6E)-farnesyl diphosphate specific] activity"/>
    <property type="evidence" value="ECO:0007669"/>
    <property type="project" value="TreeGrafter"/>
</dbReference>
<feature type="active site" description="Proton acceptor" evidence="2">
    <location>
        <position position="108"/>
    </location>
</feature>
<dbReference type="Proteomes" id="UP000003922">
    <property type="component" value="Unassembled WGS sequence"/>
</dbReference>
<feature type="binding site" evidence="2">
    <location>
        <position position="109"/>
    </location>
    <ligand>
        <name>substrate</name>
    </ligand>
</feature>
<organism evidence="3 4">
    <name type="scientific">Crocosphaera watsonii WH 8501</name>
    <dbReference type="NCBI Taxonomy" id="165597"/>
    <lineage>
        <taxon>Bacteria</taxon>
        <taxon>Bacillati</taxon>
        <taxon>Cyanobacteriota</taxon>
        <taxon>Cyanophyceae</taxon>
        <taxon>Oscillatoriophycideae</taxon>
        <taxon>Chroococcales</taxon>
        <taxon>Aphanothecaceae</taxon>
        <taxon>Crocosphaera</taxon>
    </lineage>
</organism>
<dbReference type="InterPro" id="IPR018520">
    <property type="entry name" value="UPP_synth-like_CS"/>
</dbReference>
<dbReference type="Pfam" id="PF01255">
    <property type="entry name" value="Prenyltransf"/>
    <property type="match status" value="1"/>
</dbReference>
<keyword evidence="1 2" id="KW-0808">Transferase</keyword>
<dbReference type="HAMAP" id="MF_01139">
    <property type="entry name" value="ISPT"/>
    <property type="match status" value="1"/>
</dbReference>
<dbReference type="InterPro" id="IPR036424">
    <property type="entry name" value="UPP_synth-like_sf"/>
</dbReference>
<feature type="binding site" evidence="2">
    <location>
        <begin position="234"/>
        <end position="236"/>
    </location>
    <ligand>
        <name>substrate</name>
    </ligand>
</feature>
<keyword evidence="4" id="KW-1185">Reference proteome</keyword>
<dbReference type="NCBIfam" id="NF011405">
    <property type="entry name" value="PRK14830.1"/>
    <property type="match status" value="1"/>
</dbReference>
<comment type="subunit">
    <text evidence="2">Homodimer.</text>
</comment>
<reference evidence="3" key="1">
    <citation type="submission" date="2004-02" db="EMBL/GenBank/DDBJ databases">
        <authorList>
            <consortium name="DOE Joint Genome Institute"/>
        </authorList>
    </citation>
    <scope>NUCLEOTIDE SEQUENCE [LARGE SCALE GENOMIC DNA]</scope>
    <source>
        <strain evidence="3">WH 8501</strain>
    </source>
</reference>
<dbReference type="Gene3D" id="3.40.1180.10">
    <property type="entry name" value="Decaprenyl diphosphate synthase-like"/>
    <property type="match status" value="1"/>
</dbReference>
<dbReference type="EMBL" id="AADV02000007">
    <property type="protein sequence ID" value="EAM51176.1"/>
    <property type="molecule type" value="Genomic_DNA"/>
</dbReference>
<comment type="cofactor">
    <cofactor evidence="2">
        <name>Mg(2+)</name>
        <dbReference type="ChEBI" id="CHEBI:18420"/>
    </cofactor>
    <text evidence="2">Binds 2 magnesium ions per subunit.</text>
</comment>
<evidence type="ECO:0000256" key="2">
    <source>
        <dbReference type="HAMAP-Rule" id="MF_01139"/>
    </source>
</evidence>
<dbReference type="AlphaFoldDB" id="Q4C4S4"/>
<feature type="binding site" evidence="2">
    <location>
        <position position="228"/>
    </location>
    <ligand>
        <name>substrate</name>
    </ligand>
</feature>
<keyword evidence="2" id="KW-0460">Magnesium</keyword>
<name>Q4C4S4_CROWT</name>
<feature type="binding site" evidence="2">
    <location>
        <begin position="61"/>
        <end position="64"/>
    </location>
    <ligand>
        <name>substrate</name>
    </ligand>
</feature>
<evidence type="ECO:0000313" key="3">
    <source>
        <dbReference type="EMBL" id="EAM51176.1"/>
    </source>
</evidence>
<evidence type="ECO:0000313" key="4">
    <source>
        <dbReference type="Proteomes" id="UP000003922"/>
    </source>
</evidence>
<feature type="binding site" evidence="2">
    <location>
        <position position="65"/>
    </location>
    <ligand>
        <name>substrate</name>
    </ligand>
</feature>
<reference evidence="3" key="3">
    <citation type="submission" date="2016-12" db="EMBL/GenBank/DDBJ databases">
        <title>Annotation of the draft genome assembly of Crocosphaera watsonii WH 8501.</title>
        <authorList>
            <consortium name="US DOE Joint Genome Institute (JGI-ORNL)"/>
            <person name="Larimer F."/>
            <person name="Land M."/>
        </authorList>
    </citation>
    <scope>NUCLEOTIDE SEQUENCE</scope>
    <source>
        <strain evidence="3">WH 8501</strain>
    </source>
</reference>
<feature type="binding site" evidence="2">
    <location>
        <position position="73"/>
    </location>
    <ligand>
        <name>substrate</name>
    </ligand>
</feature>
<dbReference type="NCBIfam" id="TIGR00055">
    <property type="entry name" value="uppS"/>
    <property type="match status" value="1"/>
</dbReference>
<dbReference type="PANTHER" id="PTHR10291:SF0">
    <property type="entry name" value="DEHYDRODOLICHYL DIPHOSPHATE SYNTHASE 2"/>
    <property type="match status" value="1"/>
</dbReference>
<evidence type="ECO:0000256" key="1">
    <source>
        <dbReference type="ARBA" id="ARBA00022679"/>
    </source>
</evidence>
<dbReference type="KEGG" id="cwa:CwatDRAFT_4269"/>
<accession>Q4C4S4</accession>
<dbReference type="FunFam" id="3.40.1180.10:FF:000001">
    <property type="entry name" value="(2E,6E)-farnesyl-diphosphate-specific ditrans,polycis-undecaprenyl-diphosphate synthase"/>
    <property type="match status" value="1"/>
</dbReference>
<comment type="function">
    <text evidence="2">Catalyzes the condensation of isopentenyl diphosphate (IPP) with allylic pyrophosphates generating different type of terpenoids.</text>
</comment>
<sequence>MGSSQSYYRPRGKTLLTNHRSYIVIELIRREEMTQPIVLKDLPSDLDPNRFPQHIAVIMDGNGRWAKRRGLPRIMGHQRGVDTLKDVLRCCSDWGISALTAYAFSTENWGRPLEEVDFLMTLFERVLRRELEEMMTENVRIRFVGDLDVLSPSLQAEISRSMEDTENNTGVQFTVATNYGGRQEIVQSCRAIAQQVKQGLLNLDDINESLFENFLYTKGIPDPDLLIRTSGEMRISNFLLWQLAYAEIYVTQTLWPDFDRHTLHDALLNYQQRERRFGKVGKA</sequence>
<dbReference type="SUPFAM" id="SSF64005">
    <property type="entry name" value="Undecaprenyl diphosphate synthase"/>
    <property type="match status" value="1"/>
</dbReference>
<dbReference type="EC" id="2.5.1.-" evidence="2"/>
<feature type="active site" evidence="2">
    <location>
        <position position="60"/>
    </location>
</feature>
<gene>
    <name evidence="3" type="ORF">CwatDRAFT_4269</name>
</gene>
<proteinExistence type="inferred from homology"/>
<feature type="binding site" evidence="2">
    <location>
        <begin position="105"/>
        <end position="107"/>
    </location>
    <ligand>
        <name>substrate</name>
    </ligand>
</feature>
<dbReference type="GO" id="GO:0000287">
    <property type="term" value="F:magnesium ion binding"/>
    <property type="evidence" value="ECO:0007669"/>
    <property type="project" value="UniProtKB-UniRule"/>
</dbReference>
<comment type="caution">
    <text evidence="3">The sequence shown here is derived from an EMBL/GenBank/DDBJ whole genome shotgun (WGS) entry which is preliminary data.</text>
</comment>
<dbReference type="PROSITE" id="PS01066">
    <property type="entry name" value="UPP_SYNTHASE"/>
    <property type="match status" value="1"/>
</dbReference>
<reference evidence="3" key="2">
    <citation type="submission" date="2005-06" db="EMBL/GenBank/DDBJ databases">
        <title>Sequencing of the draft genome and assembly of Crocosphaera watsonii WH 8501.</title>
        <authorList>
            <consortium name="US DOE Joint Genome Institute (JGI-PGF)"/>
            <person name="Copeland A."/>
            <person name="Lucas S."/>
            <person name="Lapidus A."/>
            <person name="Barry K."/>
            <person name="Detter C."/>
            <person name="Glavina T."/>
            <person name="Hammon N."/>
            <person name="Israni S."/>
            <person name="Pitluck S."/>
            <person name="Richardson P."/>
        </authorList>
    </citation>
    <scope>NUCLEOTIDE SEQUENCE [LARGE SCALE GENOMIC DNA]</scope>
    <source>
        <strain evidence="3">WH 8501</strain>
    </source>
</reference>
<comment type="similarity">
    <text evidence="2">Belongs to the UPP synthase family.</text>
</comment>
<dbReference type="CDD" id="cd00475">
    <property type="entry name" value="Cis_IPPS"/>
    <property type="match status" value="1"/>
</dbReference>
<dbReference type="PANTHER" id="PTHR10291">
    <property type="entry name" value="DEHYDRODOLICHYL DIPHOSPHATE SYNTHASE FAMILY MEMBER"/>
    <property type="match status" value="1"/>
</dbReference>
<feature type="binding site" evidence="2">
    <location>
        <position position="60"/>
    </location>
    <ligand>
        <name>Mg(2+)</name>
        <dbReference type="ChEBI" id="CHEBI:18420"/>
    </ligand>
</feature>
<dbReference type="InterPro" id="IPR001441">
    <property type="entry name" value="UPP_synth-like"/>
</dbReference>